<name>A0A1G2HU66_9BACT</name>
<gene>
    <name evidence="1" type="ORF">A2822_02810</name>
</gene>
<dbReference type="EMBL" id="MHOP01000023">
    <property type="protein sequence ID" value="OGZ65418.1"/>
    <property type="molecule type" value="Genomic_DNA"/>
</dbReference>
<dbReference type="AlphaFoldDB" id="A0A1G2HU66"/>
<proteinExistence type="predicted"/>
<reference evidence="1 2" key="1">
    <citation type="journal article" date="2016" name="Nat. Commun.">
        <title>Thousands of microbial genomes shed light on interconnected biogeochemical processes in an aquifer system.</title>
        <authorList>
            <person name="Anantharaman K."/>
            <person name="Brown C.T."/>
            <person name="Hug L.A."/>
            <person name="Sharon I."/>
            <person name="Castelle C.J."/>
            <person name="Probst A.J."/>
            <person name="Thomas B.C."/>
            <person name="Singh A."/>
            <person name="Wilkins M.J."/>
            <person name="Karaoz U."/>
            <person name="Brodie E.L."/>
            <person name="Williams K.H."/>
            <person name="Hubbard S.S."/>
            <person name="Banfield J.F."/>
        </authorList>
    </citation>
    <scope>NUCLEOTIDE SEQUENCE [LARGE SCALE GENOMIC DNA]</scope>
</reference>
<accession>A0A1G2HU66</accession>
<organism evidence="1 2">
    <name type="scientific">Candidatus Staskawiczbacteria bacterium RIFCSPHIGHO2_01_FULL_41_41</name>
    <dbReference type="NCBI Taxonomy" id="1802203"/>
    <lineage>
        <taxon>Bacteria</taxon>
        <taxon>Candidatus Staskawicziibacteriota</taxon>
    </lineage>
</organism>
<dbReference type="Proteomes" id="UP000178774">
    <property type="component" value="Unassembled WGS sequence"/>
</dbReference>
<protein>
    <submittedName>
        <fullName evidence="1">Uncharacterized protein</fullName>
    </submittedName>
</protein>
<sequence>MNTFIDADAAKLAGLQMDLLKKMREKKISLESLEQFVRGELAPTERSAIVQAPPAKVQVVAMAFTPFDRQLQEQEDFFKKYFGFKLDLGGVKIPQHKEGFDRLIIVPRELAEPWKTGNAKSRVQPLNWLYSVCEANFKCWRYANNLDAAIPNHDRHPQNGTYALLVRDRVEADEENKNLPARHFWDNKLSTEGIIERILHELKCWDESGNHLDVKNYTLCPASRYSGGGVPDAYLHGREFCVGCASPVGRGGGWRARSAELSSS</sequence>
<comment type="caution">
    <text evidence="1">The sequence shown here is derived from an EMBL/GenBank/DDBJ whole genome shotgun (WGS) entry which is preliminary data.</text>
</comment>
<evidence type="ECO:0000313" key="1">
    <source>
        <dbReference type="EMBL" id="OGZ65418.1"/>
    </source>
</evidence>
<evidence type="ECO:0000313" key="2">
    <source>
        <dbReference type="Proteomes" id="UP000178774"/>
    </source>
</evidence>